<reference evidence="2 3" key="1">
    <citation type="submission" date="2019-08" db="EMBL/GenBank/DDBJ databases">
        <authorList>
            <person name="Dhanesh K."/>
            <person name="Kumar G."/>
            <person name="Sasikala C."/>
            <person name="Venkata Ramana C."/>
        </authorList>
    </citation>
    <scope>NUCLEOTIDE SEQUENCE [LARGE SCALE GENOMIC DNA]</scope>
    <source>
        <strain evidence="2 3">JC645</strain>
    </source>
</reference>
<dbReference type="Proteomes" id="UP000324479">
    <property type="component" value="Unassembled WGS sequence"/>
</dbReference>
<sequence>MQTVVTLFVAWIIGDSLRATDSRRNQISRSSIVLLVCIALAFATTPAIAQQINTPDEVDPHRLIRSEASCEQAGGFAWIVRRLPDGFRPDLVRIDGGKAAIWTGPPGTYEIDLICQVDGALAQAHARVVIRGTGPDPSPPGPGPMPPGPNPPEPDPSPDDVPADEFGNLGRRVFSLLKANASETFPAGELAALYQSTADRLTGTTTPIIPTVSAARVVLKEGHDEILEGESSAVWMTCRIEIEKVWDEHQRDMDRTKAARFIAAVGTGLQAFAD</sequence>
<comment type="caution">
    <text evidence="2">The sequence shown here is derived from an EMBL/GenBank/DDBJ whole genome shotgun (WGS) entry which is preliminary data.</text>
</comment>
<feature type="region of interest" description="Disordered" evidence="1">
    <location>
        <begin position="130"/>
        <end position="165"/>
    </location>
</feature>
<evidence type="ECO:0000313" key="3">
    <source>
        <dbReference type="Proteomes" id="UP000324479"/>
    </source>
</evidence>
<evidence type="ECO:0000256" key="1">
    <source>
        <dbReference type="SAM" id="MobiDB-lite"/>
    </source>
</evidence>
<proteinExistence type="predicted"/>
<dbReference type="AlphaFoldDB" id="A0A5M6D8N3"/>
<protein>
    <submittedName>
        <fullName evidence="2">Uncharacterized protein</fullName>
    </submittedName>
</protein>
<dbReference type="EMBL" id="VWOX01000010">
    <property type="protein sequence ID" value="KAA5541545.1"/>
    <property type="molecule type" value="Genomic_DNA"/>
</dbReference>
<feature type="compositionally biased region" description="Pro residues" evidence="1">
    <location>
        <begin position="136"/>
        <end position="155"/>
    </location>
</feature>
<evidence type="ECO:0000313" key="2">
    <source>
        <dbReference type="EMBL" id="KAA5541545.1"/>
    </source>
</evidence>
<organism evidence="2 3">
    <name type="scientific">Roseiconus nitratireducens</name>
    <dbReference type="NCBI Taxonomy" id="2605748"/>
    <lineage>
        <taxon>Bacteria</taxon>
        <taxon>Pseudomonadati</taxon>
        <taxon>Planctomycetota</taxon>
        <taxon>Planctomycetia</taxon>
        <taxon>Pirellulales</taxon>
        <taxon>Pirellulaceae</taxon>
        <taxon>Roseiconus</taxon>
    </lineage>
</organism>
<keyword evidence="3" id="KW-1185">Reference proteome</keyword>
<dbReference type="RefSeq" id="WP_150077933.1">
    <property type="nucleotide sequence ID" value="NZ_VWOX01000010.1"/>
</dbReference>
<gene>
    <name evidence="2" type="ORF">FYK55_18490</name>
</gene>
<name>A0A5M6D8N3_9BACT</name>
<accession>A0A5M6D8N3</accession>